<sequence length="313" mass="35521">MSSAEHTVFISSATGYQGLALSKKLREMDWNVHATTRDLSSPAAVTLKEIGVQLKEADWDNLDVLRESIKGCDKLWLCLLPDWDDPTRERRQCANMLDIAKEAGVKQVIASTTLGVSQLDANVRVYPGSFMEKHMLNKKAVETSVEERGFEHFTFLRPTFFMANFLEPKVKRYDEIRDHRSWTTSMTAETQLPILDHHDIARFAVVAFQDPAKFHGRKIGLASDQMGIQEMLSMLAEAADQPGSIKAHFLTDEEIEAQAQGSGFANTHKVLRTASDYIDFDELRAIVPSLTSFKEFLEREKETVKRTFPHRNE</sequence>
<name>A0A177C5B8_9PLEO</name>
<dbReference type="Gene3D" id="3.90.25.10">
    <property type="entry name" value="UDP-galactose 4-epimerase, domain 1"/>
    <property type="match status" value="1"/>
</dbReference>
<dbReference type="InParanoid" id="A0A177C5B8"/>
<reference evidence="5 6" key="1">
    <citation type="submission" date="2016-05" db="EMBL/GenBank/DDBJ databases">
        <title>Comparative analysis of secretome profiles of manganese(II)-oxidizing ascomycete fungi.</title>
        <authorList>
            <consortium name="DOE Joint Genome Institute"/>
            <person name="Zeiner C.A."/>
            <person name="Purvine S.O."/>
            <person name="Zink E.M."/>
            <person name="Wu S."/>
            <person name="Pasa-Tolic L."/>
            <person name="Chaput D.L."/>
            <person name="Haridas S."/>
            <person name="Grigoriev I.V."/>
            <person name="Santelli C.M."/>
            <person name="Hansel C.M."/>
        </authorList>
    </citation>
    <scope>NUCLEOTIDE SEQUENCE [LARGE SCALE GENOMIC DNA]</scope>
    <source>
        <strain evidence="5 6">AP3s5-JAC2a</strain>
    </source>
</reference>
<evidence type="ECO:0000313" key="6">
    <source>
        <dbReference type="Proteomes" id="UP000077069"/>
    </source>
</evidence>
<dbReference type="GO" id="GO:0005634">
    <property type="term" value="C:nucleus"/>
    <property type="evidence" value="ECO:0007669"/>
    <property type="project" value="TreeGrafter"/>
</dbReference>
<dbReference type="PANTHER" id="PTHR42748:SF30">
    <property type="entry name" value="NMRA-LIKE DOMAIN-CONTAINING PROTEIN"/>
    <property type="match status" value="1"/>
</dbReference>
<organism evidence="5 6">
    <name type="scientific">Paraphaeosphaeria sporulosa</name>
    <dbReference type="NCBI Taxonomy" id="1460663"/>
    <lineage>
        <taxon>Eukaryota</taxon>
        <taxon>Fungi</taxon>
        <taxon>Dikarya</taxon>
        <taxon>Ascomycota</taxon>
        <taxon>Pezizomycotina</taxon>
        <taxon>Dothideomycetes</taxon>
        <taxon>Pleosporomycetidae</taxon>
        <taxon>Pleosporales</taxon>
        <taxon>Massarineae</taxon>
        <taxon>Didymosphaeriaceae</taxon>
        <taxon>Paraphaeosphaeria</taxon>
    </lineage>
</organism>
<dbReference type="STRING" id="1460663.A0A177C5B8"/>
<accession>A0A177C5B8</accession>
<evidence type="ECO:0000256" key="2">
    <source>
        <dbReference type="ARBA" id="ARBA00022857"/>
    </source>
</evidence>
<dbReference type="EMBL" id="KV441556">
    <property type="protein sequence ID" value="OAG01870.1"/>
    <property type="molecule type" value="Genomic_DNA"/>
</dbReference>
<dbReference type="AlphaFoldDB" id="A0A177C5B8"/>
<dbReference type="GO" id="GO:0016491">
    <property type="term" value="F:oxidoreductase activity"/>
    <property type="evidence" value="ECO:0007669"/>
    <property type="project" value="UniProtKB-KW"/>
</dbReference>
<keyword evidence="3" id="KW-0560">Oxidoreductase</keyword>
<dbReference type="InterPro" id="IPR051164">
    <property type="entry name" value="NmrA-like_oxidored"/>
</dbReference>
<proteinExistence type="inferred from homology"/>
<protein>
    <submittedName>
        <fullName evidence="5">Putative NmrA-like family domain-containing protein 1</fullName>
    </submittedName>
</protein>
<evidence type="ECO:0000256" key="3">
    <source>
        <dbReference type="ARBA" id="ARBA00023002"/>
    </source>
</evidence>
<dbReference type="RefSeq" id="XP_018032235.1">
    <property type="nucleotide sequence ID" value="XM_018184336.1"/>
</dbReference>
<dbReference type="GeneID" id="28767822"/>
<dbReference type="Pfam" id="PF05368">
    <property type="entry name" value="NmrA"/>
    <property type="match status" value="1"/>
</dbReference>
<keyword evidence="2" id="KW-0521">NADP</keyword>
<keyword evidence="6" id="KW-1185">Reference proteome</keyword>
<dbReference type="Gene3D" id="3.40.50.720">
    <property type="entry name" value="NAD(P)-binding Rossmann-like Domain"/>
    <property type="match status" value="1"/>
</dbReference>
<dbReference type="OrthoDB" id="419598at2759"/>
<evidence type="ECO:0000313" key="5">
    <source>
        <dbReference type="EMBL" id="OAG01870.1"/>
    </source>
</evidence>
<dbReference type="PANTHER" id="PTHR42748">
    <property type="entry name" value="NITROGEN METABOLITE REPRESSION PROTEIN NMRA FAMILY MEMBER"/>
    <property type="match status" value="1"/>
</dbReference>
<dbReference type="Proteomes" id="UP000077069">
    <property type="component" value="Unassembled WGS sequence"/>
</dbReference>
<dbReference type="InterPro" id="IPR036291">
    <property type="entry name" value="NAD(P)-bd_dom_sf"/>
</dbReference>
<dbReference type="SUPFAM" id="SSF51735">
    <property type="entry name" value="NAD(P)-binding Rossmann-fold domains"/>
    <property type="match status" value="1"/>
</dbReference>
<dbReference type="InterPro" id="IPR008030">
    <property type="entry name" value="NmrA-like"/>
</dbReference>
<evidence type="ECO:0000256" key="1">
    <source>
        <dbReference type="ARBA" id="ARBA00006328"/>
    </source>
</evidence>
<feature type="domain" description="NmrA-like" evidence="4">
    <location>
        <begin position="6"/>
        <end position="238"/>
    </location>
</feature>
<comment type="similarity">
    <text evidence="1">Belongs to the NmrA-type oxidoreductase family.</text>
</comment>
<evidence type="ECO:0000259" key="4">
    <source>
        <dbReference type="Pfam" id="PF05368"/>
    </source>
</evidence>
<gene>
    <name evidence="5" type="ORF">CC84DRAFT_1251729</name>
</gene>